<reference evidence="2" key="1">
    <citation type="submission" date="2023-08" db="EMBL/GenBank/DDBJ databases">
        <title>Black Yeasts Isolated from many extreme environments.</title>
        <authorList>
            <person name="Coleine C."/>
            <person name="Stajich J.E."/>
            <person name="Selbmann L."/>
        </authorList>
    </citation>
    <scope>NUCLEOTIDE SEQUENCE</scope>
    <source>
        <strain evidence="2">CCFEE 5810</strain>
    </source>
</reference>
<feature type="domain" description="DUF7587" evidence="1">
    <location>
        <begin position="38"/>
        <end position="160"/>
    </location>
</feature>
<accession>A0AAN8A693</accession>
<evidence type="ECO:0000313" key="3">
    <source>
        <dbReference type="Proteomes" id="UP001310594"/>
    </source>
</evidence>
<evidence type="ECO:0000259" key="1">
    <source>
        <dbReference type="Pfam" id="PF24494"/>
    </source>
</evidence>
<evidence type="ECO:0000313" key="2">
    <source>
        <dbReference type="EMBL" id="KAK5708449.1"/>
    </source>
</evidence>
<sequence>MPVKGKTNKSSQAIPKTVQLSPADRKFHEELQKAAGPIPRYLFRAWSGASGGDPRLNTTEAITPHAYVNGDGPASFQDLPEAQIRSLWDGHFDGTGVNSVFSSWSQSLQFSICGYGNSHGYLSIVDTQQLASHNFVAYTHSYRSFGLQGCWYEYYIFGTVSGDAHRAVRLQDFPRVEGTLKGCVLLPKMLITLDDIAQAGGAVAAARQRGAIFGPKFELVVACQFLAGFYLPCSKLPEKVVKQLAEGDDVQQEWLEDLTIELLGASRDATIAGAFMKAAAQCRYGVPRSKTTFPEPQRHKYNTSEYMAMVKAWPASGTHGTLYASKEGIQISENTGPHMSPPVVPLSKDVAKLAIDMKGWDLKSLMGHEYNYVLEAAAASSAVSSQTDEQMKEASPPSSTAAKSAIFLKKDLKGLYIDMEGWKREDVAGKRISVSEVVPVTDANAAHATAVDADGDTEMGDGE</sequence>
<dbReference type="AlphaFoldDB" id="A0AAN8A693"/>
<dbReference type="EMBL" id="JAVRQU010000001">
    <property type="protein sequence ID" value="KAK5708449.1"/>
    <property type="molecule type" value="Genomic_DNA"/>
</dbReference>
<name>A0AAN8A693_9PEZI</name>
<gene>
    <name evidence="2" type="ORF">LTR97_000990</name>
</gene>
<comment type="caution">
    <text evidence="2">The sequence shown here is derived from an EMBL/GenBank/DDBJ whole genome shotgun (WGS) entry which is preliminary data.</text>
</comment>
<protein>
    <recommendedName>
        <fullName evidence="1">DUF7587 domain-containing protein</fullName>
    </recommendedName>
</protein>
<proteinExistence type="predicted"/>
<organism evidence="2 3">
    <name type="scientific">Elasticomyces elasticus</name>
    <dbReference type="NCBI Taxonomy" id="574655"/>
    <lineage>
        <taxon>Eukaryota</taxon>
        <taxon>Fungi</taxon>
        <taxon>Dikarya</taxon>
        <taxon>Ascomycota</taxon>
        <taxon>Pezizomycotina</taxon>
        <taxon>Dothideomycetes</taxon>
        <taxon>Dothideomycetidae</taxon>
        <taxon>Mycosphaerellales</taxon>
        <taxon>Teratosphaeriaceae</taxon>
        <taxon>Elasticomyces</taxon>
    </lineage>
</organism>
<dbReference type="Proteomes" id="UP001310594">
    <property type="component" value="Unassembled WGS sequence"/>
</dbReference>
<dbReference type="Pfam" id="PF24494">
    <property type="entry name" value="DUF7587"/>
    <property type="match status" value="1"/>
</dbReference>
<dbReference type="InterPro" id="IPR056009">
    <property type="entry name" value="DUF7587"/>
</dbReference>